<keyword evidence="2" id="KW-1185">Reference proteome</keyword>
<evidence type="ECO:0000313" key="2">
    <source>
        <dbReference type="Proteomes" id="UP001148786"/>
    </source>
</evidence>
<dbReference type="AlphaFoldDB" id="A0A9W8JTC5"/>
<reference evidence="1" key="1">
    <citation type="submission" date="2022-07" db="EMBL/GenBank/DDBJ databases">
        <title>Genome Sequence of Agrocybe chaxingu.</title>
        <authorList>
            <person name="Buettner E."/>
        </authorList>
    </citation>
    <scope>NUCLEOTIDE SEQUENCE</scope>
    <source>
        <strain evidence="1">MP-N11</strain>
    </source>
</reference>
<accession>A0A9W8JTC5</accession>
<comment type="caution">
    <text evidence="1">The sequence shown here is derived from an EMBL/GenBank/DDBJ whole genome shotgun (WGS) entry which is preliminary data.</text>
</comment>
<organism evidence="1 2">
    <name type="scientific">Agrocybe chaxingu</name>
    <dbReference type="NCBI Taxonomy" id="84603"/>
    <lineage>
        <taxon>Eukaryota</taxon>
        <taxon>Fungi</taxon>
        <taxon>Dikarya</taxon>
        <taxon>Basidiomycota</taxon>
        <taxon>Agaricomycotina</taxon>
        <taxon>Agaricomycetes</taxon>
        <taxon>Agaricomycetidae</taxon>
        <taxon>Agaricales</taxon>
        <taxon>Agaricineae</taxon>
        <taxon>Strophariaceae</taxon>
        <taxon>Agrocybe</taxon>
    </lineage>
</organism>
<dbReference type="Proteomes" id="UP001148786">
    <property type="component" value="Unassembled WGS sequence"/>
</dbReference>
<gene>
    <name evidence="1" type="ORF">NLJ89_g8985</name>
</gene>
<dbReference type="OrthoDB" id="10549978at2759"/>
<name>A0A9W8JTC5_9AGAR</name>
<proteinExistence type="predicted"/>
<sequence length="147" mass="16615">MDYKTDTLSEIQKHLRGPDLVLKDVCDLLALSASLKMFYYSYEESTGCLLGHFAKFDDIDAYNIDEDVINWLVKHDKGEVVCDPNNKDFDVDNGEHSPVVWIKPLCQNNVLETPYIYVEGGYLGSMEFVEGEVCLVASVKPASERII</sequence>
<evidence type="ECO:0000313" key="1">
    <source>
        <dbReference type="EMBL" id="KAJ3502221.1"/>
    </source>
</evidence>
<dbReference type="EMBL" id="JANKHO010001312">
    <property type="protein sequence ID" value="KAJ3502221.1"/>
    <property type="molecule type" value="Genomic_DNA"/>
</dbReference>
<protein>
    <submittedName>
        <fullName evidence="1">Uncharacterized protein</fullName>
    </submittedName>
</protein>